<dbReference type="SUPFAM" id="SSF50129">
    <property type="entry name" value="GroES-like"/>
    <property type="match status" value="1"/>
</dbReference>
<keyword evidence="6" id="KW-1185">Reference proteome</keyword>
<dbReference type="Proteomes" id="UP000254869">
    <property type="component" value="Unassembled WGS sequence"/>
</dbReference>
<sequence>MRASIYHEGEFTVGDFPLPELGAWQLRVRPIANGICGGDLSAWAHTEEFLASNREAKQETFLFDSARPLVFGHEFTAEVTELGPGVSEYSVGQRLFVLPWVADAAGVVRCVGYANDYPGGMSTETIVGAGMHVPLEAGVDPILAATLEPVATGTNGARQTGISQGEGALVTGAGPIGLGAVVELAARGANPIVVSDPSAKRREIALAYGAHVAVDPRYTDPVAVWKELAGDGGRLYVVEASGARLLSHLIARVPPHTVISIVGANAEPEAIRSMTAVVNNLTLKFVCGPVYGETRYEGVWRAYEHLREGRYDPALMVTAYTGLAGARTAFEALRPSDGATEQVKILILPELDTDELLTPEQAGFASVAN</sequence>
<evidence type="ECO:0000259" key="3">
    <source>
        <dbReference type="Pfam" id="PF00107"/>
    </source>
</evidence>
<accession>A0A370I376</accession>
<gene>
    <name evidence="5" type="ORF">DFR76_10652</name>
</gene>
<dbReference type="InterPro" id="IPR013154">
    <property type="entry name" value="ADH-like_N"/>
</dbReference>
<name>A0A370I376_9NOCA</name>
<dbReference type="InterPro" id="IPR036291">
    <property type="entry name" value="NAD(P)-bd_dom_sf"/>
</dbReference>
<dbReference type="Gene3D" id="3.90.180.10">
    <property type="entry name" value="Medium-chain alcohol dehydrogenases, catalytic domain"/>
    <property type="match status" value="1"/>
</dbReference>
<comment type="caution">
    <text evidence="5">The sequence shown here is derived from an EMBL/GenBank/DDBJ whole genome shotgun (WGS) entry which is preliminary data.</text>
</comment>
<dbReference type="PANTHER" id="PTHR43401:SF2">
    <property type="entry name" value="L-THREONINE 3-DEHYDROGENASE"/>
    <property type="match status" value="1"/>
</dbReference>
<evidence type="ECO:0000313" key="5">
    <source>
        <dbReference type="EMBL" id="RDI65183.1"/>
    </source>
</evidence>
<dbReference type="Pfam" id="PF08240">
    <property type="entry name" value="ADH_N"/>
    <property type="match status" value="1"/>
</dbReference>
<feature type="domain" description="Alcohol dehydrogenase-like N-terminal" evidence="4">
    <location>
        <begin position="25"/>
        <end position="135"/>
    </location>
</feature>
<reference evidence="5 6" key="1">
    <citation type="submission" date="2018-07" db="EMBL/GenBank/DDBJ databases">
        <title>Genomic Encyclopedia of Type Strains, Phase IV (KMG-IV): sequencing the most valuable type-strain genomes for metagenomic binning, comparative biology and taxonomic classification.</title>
        <authorList>
            <person name="Goeker M."/>
        </authorList>
    </citation>
    <scope>NUCLEOTIDE SEQUENCE [LARGE SCALE GENOMIC DNA]</scope>
    <source>
        <strain evidence="5 6">DSM 44290</strain>
    </source>
</reference>
<dbReference type="STRING" id="1210086.GCA_001613105_07230"/>
<dbReference type="InterPro" id="IPR050129">
    <property type="entry name" value="Zn_alcohol_dh"/>
</dbReference>
<dbReference type="Gene3D" id="3.40.50.720">
    <property type="entry name" value="NAD(P)-binding Rossmann-like Domain"/>
    <property type="match status" value="1"/>
</dbReference>
<evidence type="ECO:0000313" key="6">
    <source>
        <dbReference type="Proteomes" id="UP000254869"/>
    </source>
</evidence>
<dbReference type="Pfam" id="PF00107">
    <property type="entry name" value="ADH_zinc_N"/>
    <property type="match status" value="1"/>
</dbReference>
<dbReference type="RefSeq" id="WP_068007365.1">
    <property type="nucleotide sequence ID" value="NZ_QQBC01000006.1"/>
</dbReference>
<keyword evidence="2" id="KW-0560">Oxidoreductase</keyword>
<dbReference type="EMBL" id="QQBC01000006">
    <property type="protein sequence ID" value="RDI65183.1"/>
    <property type="molecule type" value="Genomic_DNA"/>
</dbReference>
<evidence type="ECO:0000256" key="2">
    <source>
        <dbReference type="ARBA" id="ARBA00023002"/>
    </source>
</evidence>
<dbReference type="InterPro" id="IPR011032">
    <property type="entry name" value="GroES-like_sf"/>
</dbReference>
<dbReference type="PANTHER" id="PTHR43401">
    <property type="entry name" value="L-THREONINE 3-DEHYDROGENASE"/>
    <property type="match status" value="1"/>
</dbReference>
<proteinExistence type="predicted"/>
<protein>
    <submittedName>
        <fullName evidence="5">Threonine dehydrogenase-like Zn-dependent dehydrogenase</fullName>
    </submittedName>
</protein>
<evidence type="ECO:0000256" key="1">
    <source>
        <dbReference type="ARBA" id="ARBA00001947"/>
    </source>
</evidence>
<dbReference type="InterPro" id="IPR013149">
    <property type="entry name" value="ADH-like_C"/>
</dbReference>
<organism evidence="5 6">
    <name type="scientific">Nocardia pseudobrasiliensis</name>
    <dbReference type="NCBI Taxonomy" id="45979"/>
    <lineage>
        <taxon>Bacteria</taxon>
        <taxon>Bacillati</taxon>
        <taxon>Actinomycetota</taxon>
        <taxon>Actinomycetes</taxon>
        <taxon>Mycobacteriales</taxon>
        <taxon>Nocardiaceae</taxon>
        <taxon>Nocardia</taxon>
    </lineage>
</organism>
<feature type="domain" description="Alcohol dehydrogenase-like C-terminal" evidence="3">
    <location>
        <begin position="175"/>
        <end position="288"/>
    </location>
</feature>
<dbReference type="GO" id="GO:0016491">
    <property type="term" value="F:oxidoreductase activity"/>
    <property type="evidence" value="ECO:0007669"/>
    <property type="project" value="UniProtKB-KW"/>
</dbReference>
<dbReference type="AlphaFoldDB" id="A0A370I376"/>
<comment type="cofactor">
    <cofactor evidence="1">
        <name>Zn(2+)</name>
        <dbReference type="ChEBI" id="CHEBI:29105"/>
    </cofactor>
</comment>
<evidence type="ECO:0000259" key="4">
    <source>
        <dbReference type="Pfam" id="PF08240"/>
    </source>
</evidence>
<dbReference type="SUPFAM" id="SSF51735">
    <property type="entry name" value="NAD(P)-binding Rossmann-fold domains"/>
    <property type="match status" value="1"/>
</dbReference>